<keyword evidence="1" id="KW-1133">Transmembrane helix</keyword>
<proteinExistence type="predicted"/>
<protein>
    <recommendedName>
        <fullName evidence="4">PepSY-associated TM region</fullName>
    </recommendedName>
</protein>
<feature type="transmembrane region" description="Helical" evidence="1">
    <location>
        <begin position="16"/>
        <end position="40"/>
    </location>
</feature>
<dbReference type="OrthoDB" id="9760788at2"/>
<feature type="transmembrane region" description="Helical" evidence="1">
    <location>
        <begin position="464"/>
        <end position="484"/>
    </location>
</feature>
<keyword evidence="1" id="KW-0472">Membrane</keyword>
<evidence type="ECO:0008006" key="4">
    <source>
        <dbReference type="Google" id="ProtNLM"/>
    </source>
</evidence>
<reference evidence="3" key="1">
    <citation type="submission" date="2016-10" db="EMBL/GenBank/DDBJ databases">
        <authorList>
            <person name="Varghese N."/>
            <person name="Submissions S."/>
        </authorList>
    </citation>
    <scope>NUCLEOTIDE SEQUENCE [LARGE SCALE GENOMIC DNA]</scope>
    <source>
        <strain evidence="3">DSM 11578</strain>
    </source>
</reference>
<dbReference type="EMBL" id="FOSH01000023">
    <property type="protein sequence ID" value="SFK74616.1"/>
    <property type="molecule type" value="Genomic_DNA"/>
</dbReference>
<feature type="transmembrane region" description="Helical" evidence="1">
    <location>
        <begin position="209"/>
        <end position="229"/>
    </location>
</feature>
<sequence>MNRSQWISKSRGLHRFIGWAAAGALFLFICSGLMHILMVWTGPQAAKFFGPQSTIEIDELGRVPAILSTQHLSQAQLIQVVPTAQGNALQVTESSKSRRYFSLQTGKEWPNCDEQQARWLARYFTGLEQVPIQSVTLQENFDNQYPWVNRLLPVYRITFETPDQRTAYIYTEFAALAGLTNNWKNTVQGLFQTFHTWQWLEEIAEPVRLALMLTLLGALGVMILSGFSFRFALPSRRIPQTGRRWHRRLSLWVMIPLVAFLISGIWHLLTYSGNERQQALQLPDVISLPKMGEVARAEWLQDYQQQPVQAITLLQGPDNQLLYRIALPEGSMEQHVGHHQRFDGQSTEQPARYYDVVSAQPVSLTDSEIARFWAKRYSGLNDSDIDTIQRISHFSPEYDFRNKRLPVWQVNFNDDSKTSLFIDAASGLLVDRSDANQGLEGNIFSTLHKWAQLGHLWGQGPRDALMLCVVLIILGFAIVGIRMLRRRSNSP</sequence>
<evidence type="ECO:0000313" key="3">
    <source>
        <dbReference type="Proteomes" id="UP000198924"/>
    </source>
</evidence>
<keyword evidence="3" id="KW-1185">Reference proteome</keyword>
<dbReference type="Proteomes" id="UP000198924">
    <property type="component" value="Unassembled WGS sequence"/>
</dbReference>
<accession>A0A1I4C346</accession>
<dbReference type="AlphaFoldDB" id="A0A1I4C346"/>
<evidence type="ECO:0000313" key="2">
    <source>
        <dbReference type="EMBL" id="SFK74616.1"/>
    </source>
</evidence>
<organism evidence="2 3">
    <name type="scientific">Methylophaga sulfidovorans</name>
    <dbReference type="NCBI Taxonomy" id="45496"/>
    <lineage>
        <taxon>Bacteria</taxon>
        <taxon>Pseudomonadati</taxon>
        <taxon>Pseudomonadota</taxon>
        <taxon>Gammaproteobacteria</taxon>
        <taxon>Thiotrichales</taxon>
        <taxon>Piscirickettsiaceae</taxon>
        <taxon>Methylophaga</taxon>
    </lineage>
</organism>
<name>A0A1I4C346_9GAMM</name>
<gene>
    <name evidence="2" type="ORF">SAMN04488079_12316</name>
</gene>
<evidence type="ECO:0000256" key="1">
    <source>
        <dbReference type="SAM" id="Phobius"/>
    </source>
</evidence>
<feature type="transmembrane region" description="Helical" evidence="1">
    <location>
        <begin position="249"/>
        <end position="269"/>
    </location>
</feature>
<dbReference type="RefSeq" id="WP_091716026.1">
    <property type="nucleotide sequence ID" value="NZ_FOSH01000023.1"/>
</dbReference>
<dbReference type="STRING" id="45496.SAMN04488079_12316"/>
<keyword evidence="1" id="KW-0812">Transmembrane</keyword>